<dbReference type="InterPro" id="IPR001360">
    <property type="entry name" value="Glyco_hydro_1"/>
</dbReference>
<dbReference type="GO" id="GO:0016052">
    <property type="term" value="P:carbohydrate catabolic process"/>
    <property type="evidence" value="ECO:0007669"/>
    <property type="project" value="TreeGrafter"/>
</dbReference>
<gene>
    <name evidence="5" type="ORF">H9703_06790</name>
</gene>
<sequence>MTEQKTFPKGFLWGGAVAANQCEGAEGRGLCVSDMAPHGVRGPYDDVQHPGKYYPHKVAVDCYHHYKEDIKLMAEMGMNCFRLSIAWSRIFPNGDEAQPSEEGLRFYDELFDEMQSLGIQPIVTLSHYETPLYLVDHYGGWRNRKTIDFYLNYCKAVFERYHDRVKYWLSFNEMNNVLDFYFVAGGIRITEGENKAQAMYQASHYMFVATAKSIALLRSIDPTCKYGCMVNSSTLYPATCNPVDVFGAYRGRRRKYFFMDVQVNGRYPRYIQRTWRENGVHLETQPEDFEVIAANTVDFISFSYYRSNTYEDGKQTGSDTGGFISDPNPYLERTAFGWQIDPMGLRYVCNEITDLFHKPLLIAENGMGTYDEVKPDGTIDDDYRIDYLKRHLQAVYEAIQDGCEVFGYTYWGPFDIVSAGTAQMSKRYGFVYVDRDDEGHGTLKRSKKKSFDYYKKVIATNGASLFEEE</sequence>
<name>A0A9D2PA16_9FIRM</name>
<dbReference type="FunFam" id="3.20.20.80:FF:000004">
    <property type="entry name" value="Beta-glucosidase 6-phospho-beta-glucosidase"/>
    <property type="match status" value="1"/>
</dbReference>
<dbReference type="InterPro" id="IPR033132">
    <property type="entry name" value="GH_1_N_CS"/>
</dbReference>
<reference evidence="5" key="2">
    <citation type="submission" date="2021-04" db="EMBL/GenBank/DDBJ databases">
        <authorList>
            <person name="Gilroy R."/>
        </authorList>
    </citation>
    <scope>NUCLEOTIDE SEQUENCE</scope>
    <source>
        <strain evidence="5">ChiSjej5B23-2810</strain>
    </source>
</reference>
<comment type="similarity">
    <text evidence="1 4">Belongs to the glycosyl hydrolase 1 family.</text>
</comment>
<dbReference type="Gene3D" id="3.20.20.80">
    <property type="entry name" value="Glycosidases"/>
    <property type="match status" value="1"/>
</dbReference>
<dbReference type="GO" id="GO:0005829">
    <property type="term" value="C:cytosol"/>
    <property type="evidence" value="ECO:0007669"/>
    <property type="project" value="TreeGrafter"/>
</dbReference>
<dbReference type="AlphaFoldDB" id="A0A9D2PA16"/>
<keyword evidence="3" id="KW-0326">Glycosidase</keyword>
<keyword evidence="2 5" id="KW-0378">Hydrolase</keyword>
<proteinExistence type="inferred from homology"/>
<dbReference type="EMBL" id="DWWN01000044">
    <property type="protein sequence ID" value="HJC45818.1"/>
    <property type="molecule type" value="Genomic_DNA"/>
</dbReference>
<dbReference type="Proteomes" id="UP000823906">
    <property type="component" value="Unassembled WGS sequence"/>
</dbReference>
<dbReference type="InterPro" id="IPR017853">
    <property type="entry name" value="GH"/>
</dbReference>
<evidence type="ECO:0000256" key="1">
    <source>
        <dbReference type="ARBA" id="ARBA00010838"/>
    </source>
</evidence>
<protein>
    <submittedName>
        <fullName evidence="5">Glycoside hydrolase family 1 protein</fullName>
    </submittedName>
</protein>
<organism evidence="5 6">
    <name type="scientific">Candidatus Faecalibacterium faecigallinarum</name>
    <dbReference type="NCBI Taxonomy" id="2838577"/>
    <lineage>
        <taxon>Bacteria</taxon>
        <taxon>Bacillati</taxon>
        <taxon>Bacillota</taxon>
        <taxon>Clostridia</taxon>
        <taxon>Eubacteriales</taxon>
        <taxon>Oscillospiraceae</taxon>
        <taxon>Faecalibacterium</taxon>
    </lineage>
</organism>
<dbReference type="PANTHER" id="PTHR10353">
    <property type="entry name" value="GLYCOSYL HYDROLASE"/>
    <property type="match status" value="1"/>
</dbReference>
<evidence type="ECO:0000256" key="4">
    <source>
        <dbReference type="RuleBase" id="RU003690"/>
    </source>
</evidence>
<dbReference type="PROSITE" id="PS00653">
    <property type="entry name" value="GLYCOSYL_HYDROL_F1_2"/>
    <property type="match status" value="1"/>
</dbReference>
<evidence type="ECO:0000313" key="5">
    <source>
        <dbReference type="EMBL" id="HJC45818.1"/>
    </source>
</evidence>
<dbReference type="Pfam" id="PF00232">
    <property type="entry name" value="Glyco_hydro_1"/>
    <property type="match status" value="1"/>
</dbReference>
<comment type="caution">
    <text evidence="5">The sequence shown here is derived from an EMBL/GenBank/DDBJ whole genome shotgun (WGS) entry which is preliminary data.</text>
</comment>
<accession>A0A9D2PA16</accession>
<evidence type="ECO:0000256" key="2">
    <source>
        <dbReference type="ARBA" id="ARBA00022801"/>
    </source>
</evidence>
<dbReference type="PANTHER" id="PTHR10353:SF122">
    <property type="entry name" value="6-PHOSPHO-BETA-GLUCOSIDASE ASCB-RELATED"/>
    <property type="match status" value="1"/>
</dbReference>
<reference evidence="5" key="1">
    <citation type="journal article" date="2021" name="PeerJ">
        <title>Extensive microbial diversity within the chicken gut microbiome revealed by metagenomics and culture.</title>
        <authorList>
            <person name="Gilroy R."/>
            <person name="Ravi A."/>
            <person name="Getino M."/>
            <person name="Pursley I."/>
            <person name="Horton D.L."/>
            <person name="Alikhan N.F."/>
            <person name="Baker D."/>
            <person name="Gharbi K."/>
            <person name="Hall N."/>
            <person name="Watson M."/>
            <person name="Adriaenssens E.M."/>
            <person name="Foster-Nyarko E."/>
            <person name="Jarju S."/>
            <person name="Secka A."/>
            <person name="Antonio M."/>
            <person name="Oren A."/>
            <person name="Chaudhuri R.R."/>
            <person name="La Ragione R."/>
            <person name="Hildebrand F."/>
            <person name="Pallen M.J."/>
        </authorList>
    </citation>
    <scope>NUCLEOTIDE SEQUENCE</scope>
    <source>
        <strain evidence="5">ChiSjej5B23-2810</strain>
    </source>
</reference>
<evidence type="ECO:0000313" key="6">
    <source>
        <dbReference type="Proteomes" id="UP000823906"/>
    </source>
</evidence>
<dbReference type="GO" id="GO:0008422">
    <property type="term" value="F:beta-glucosidase activity"/>
    <property type="evidence" value="ECO:0007669"/>
    <property type="project" value="TreeGrafter"/>
</dbReference>
<dbReference type="PRINTS" id="PR00131">
    <property type="entry name" value="GLHYDRLASE1"/>
</dbReference>
<evidence type="ECO:0000256" key="3">
    <source>
        <dbReference type="ARBA" id="ARBA00023295"/>
    </source>
</evidence>
<dbReference type="SUPFAM" id="SSF51445">
    <property type="entry name" value="(Trans)glycosidases"/>
    <property type="match status" value="1"/>
</dbReference>